<proteinExistence type="predicted"/>
<name>A0A2K2DBV6_BRADI</name>
<evidence type="ECO:0000313" key="1">
    <source>
        <dbReference type="EMBL" id="PNT71776.1"/>
    </source>
</evidence>
<keyword evidence="3" id="KW-1185">Reference proteome</keyword>
<dbReference type="AlphaFoldDB" id="A0A2K2DBV6"/>
<reference evidence="1 2" key="1">
    <citation type="journal article" date="2010" name="Nature">
        <title>Genome sequencing and analysis of the model grass Brachypodium distachyon.</title>
        <authorList>
            <consortium name="International Brachypodium Initiative"/>
        </authorList>
    </citation>
    <scope>NUCLEOTIDE SEQUENCE [LARGE SCALE GENOMIC DNA]</scope>
    <source>
        <strain evidence="1 2">Bd21</strain>
    </source>
</reference>
<evidence type="ECO:0000313" key="3">
    <source>
        <dbReference type="Proteomes" id="UP000008810"/>
    </source>
</evidence>
<protein>
    <recommendedName>
        <fullName evidence="4">Reverse transcriptase zinc-binding domain-containing protein</fullName>
    </recommendedName>
</protein>
<sequence length="141" mass="15825">MGFSVVATGCDQCHFCSSKESVEHLLFQCSVSRFLWHVVLCALGFSRALNDSTDLFGAWYSSFPGSQRKLMLVGAAAVAWTIWRTRNNACFGQQMPSDPSAIIFSLCNTLISWNILQKESKRRILEAGVHKIRRVVEEAYS</sequence>
<accession>A0A2K2DBV6</accession>
<dbReference type="Gramene" id="PNT71776">
    <property type="protein sequence ID" value="PNT71776"/>
    <property type="gene ID" value="BRADI_2g35455v3"/>
</dbReference>
<organism evidence="1">
    <name type="scientific">Brachypodium distachyon</name>
    <name type="common">Purple false brome</name>
    <name type="synonym">Trachynia distachya</name>
    <dbReference type="NCBI Taxonomy" id="15368"/>
    <lineage>
        <taxon>Eukaryota</taxon>
        <taxon>Viridiplantae</taxon>
        <taxon>Streptophyta</taxon>
        <taxon>Embryophyta</taxon>
        <taxon>Tracheophyta</taxon>
        <taxon>Spermatophyta</taxon>
        <taxon>Magnoliopsida</taxon>
        <taxon>Liliopsida</taxon>
        <taxon>Poales</taxon>
        <taxon>Poaceae</taxon>
        <taxon>BOP clade</taxon>
        <taxon>Pooideae</taxon>
        <taxon>Stipodae</taxon>
        <taxon>Brachypodieae</taxon>
        <taxon>Brachypodium</taxon>
    </lineage>
</organism>
<dbReference type="InParanoid" id="A0A2K2DBV6"/>
<dbReference type="EMBL" id="CM000881">
    <property type="protein sequence ID" value="PNT71776.1"/>
    <property type="molecule type" value="Genomic_DNA"/>
</dbReference>
<gene>
    <name evidence="1" type="ORF">BRADI_2g35455v3</name>
</gene>
<dbReference type="OrthoDB" id="689430at2759"/>
<reference evidence="2" key="3">
    <citation type="submission" date="2018-08" db="UniProtKB">
        <authorList>
            <consortium name="EnsemblPlants"/>
        </authorList>
    </citation>
    <scope>IDENTIFICATION</scope>
    <source>
        <strain evidence="2">cv. Bd21</strain>
    </source>
</reference>
<reference evidence="1" key="2">
    <citation type="submission" date="2017-06" db="EMBL/GenBank/DDBJ databases">
        <title>WGS assembly of Brachypodium distachyon.</title>
        <authorList>
            <consortium name="The International Brachypodium Initiative"/>
            <person name="Lucas S."/>
            <person name="Harmon-Smith M."/>
            <person name="Lail K."/>
            <person name="Tice H."/>
            <person name="Grimwood J."/>
            <person name="Bruce D."/>
            <person name="Barry K."/>
            <person name="Shu S."/>
            <person name="Lindquist E."/>
            <person name="Wang M."/>
            <person name="Pitluck S."/>
            <person name="Vogel J.P."/>
            <person name="Garvin D.F."/>
            <person name="Mockler T.C."/>
            <person name="Schmutz J."/>
            <person name="Rokhsar D."/>
            <person name="Bevan M.W."/>
        </authorList>
    </citation>
    <scope>NUCLEOTIDE SEQUENCE</scope>
    <source>
        <strain evidence="1">Bd21</strain>
    </source>
</reference>
<evidence type="ECO:0008006" key="4">
    <source>
        <dbReference type="Google" id="ProtNLM"/>
    </source>
</evidence>
<dbReference type="EnsemblPlants" id="PNT71776">
    <property type="protein sequence ID" value="PNT71776"/>
    <property type="gene ID" value="BRADI_2g35455v3"/>
</dbReference>
<evidence type="ECO:0000313" key="2">
    <source>
        <dbReference type="EnsemblPlants" id="PNT71776"/>
    </source>
</evidence>
<dbReference type="Proteomes" id="UP000008810">
    <property type="component" value="Chromosome 2"/>
</dbReference>